<gene>
    <name evidence="1" type="ORF">MKP05_09410</name>
</gene>
<keyword evidence="2" id="KW-1185">Reference proteome</keyword>
<proteinExistence type="predicted"/>
<dbReference type="EMBL" id="JAKVPY010000009">
    <property type="protein sequence ID" value="MCH4563346.1"/>
    <property type="molecule type" value="Genomic_DNA"/>
</dbReference>
<accession>A0ABS9RU13</accession>
<protein>
    <submittedName>
        <fullName evidence="1">Uncharacterized protein</fullName>
    </submittedName>
</protein>
<evidence type="ECO:0000313" key="1">
    <source>
        <dbReference type="EMBL" id="MCH4563346.1"/>
    </source>
</evidence>
<dbReference type="Proteomes" id="UP001202117">
    <property type="component" value="Unassembled WGS sequence"/>
</dbReference>
<comment type="caution">
    <text evidence="1">The sequence shown here is derived from an EMBL/GenBank/DDBJ whole genome shotgun (WGS) entry which is preliminary data.</text>
</comment>
<organism evidence="1 2">
    <name type="scientific">Halomonas flagellata</name>
    <dbReference type="NCBI Taxonomy" id="2920385"/>
    <lineage>
        <taxon>Bacteria</taxon>
        <taxon>Pseudomonadati</taxon>
        <taxon>Pseudomonadota</taxon>
        <taxon>Gammaproteobacteria</taxon>
        <taxon>Oceanospirillales</taxon>
        <taxon>Halomonadaceae</taxon>
        <taxon>Halomonas</taxon>
    </lineage>
</organism>
<dbReference type="RefSeq" id="WP_240568055.1">
    <property type="nucleotide sequence ID" value="NZ_JAKVPY010000009.1"/>
</dbReference>
<evidence type="ECO:0000313" key="2">
    <source>
        <dbReference type="Proteomes" id="UP001202117"/>
    </source>
</evidence>
<reference evidence="1 2" key="1">
    <citation type="submission" date="2022-02" db="EMBL/GenBank/DDBJ databases">
        <title>Halomonas fukangensis sp. nov., a halophilic bacterium isolated from a bulk soil of Kalidium foliatum at Fukang.</title>
        <authorList>
            <person name="Huang Y."/>
        </authorList>
    </citation>
    <scope>NUCLEOTIDE SEQUENCE [LARGE SCALE GENOMIC DNA]</scope>
    <source>
        <strain evidence="1 2">EGI 63088</strain>
    </source>
</reference>
<sequence length="65" mass="7668">MIYTVENRGRPVRVFVNGNEVRKAIYADTERGIVRYYPEPIRIKRGTDEVYTRTLRGQVTVEPMH</sequence>
<name>A0ABS9RU13_9GAMM</name>